<keyword evidence="2" id="KW-0503">Monooxygenase</keyword>
<dbReference type="Gene3D" id="3.30.70.100">
    <property type="match status" value="1"/>
</dbReference>
<dbReference type="PANTHER" id="PTHR34474:SF2">
    <property type="entry name" value="SIGNAL TRANSDUCTION PROTEIN TRAP"/>
    <property type="match status" value="1"/>
</dbReference>
<dbReference type="SUPFAM" id="SSF54909">
    <property type="entry name" value="Dimeric alpha+beta barrel"/>
    <property type="match status" value="1"/>
</dbReference>
<name>A0A7X2LXM2_9BACI</name>
<dbReference type="InterPro" id="IPR007138">
    <property type="entry name" value="ABM_dom"/>
</dbReference>
<evidence type="ECO:0000313" key="3">
    <source>
        <dbReference type="Proteomes" id="UP000448867"/>
    </source>
</evidence>
<reference evidence="2 3" key="1">
    <citation type="submission" date="2019-11" db="EMBL/GenBank/DDBJ databases">
        <title>Bacillus lacus genome.</title>
        <authorList>
            <person name="Allen C.J."/>
            <person name="Newman J.D."/>
        </authorList>
    </citation>
    <scope>NUCLEOTIDE SEQUENCE [LARGE SCALE GENOMIC DNA]</scope>
    <source>
        <strain evidence="2 3">KCTC 33946</strain>
    </source>
</reference>
<keyword evidence="2" id="KW-0560">Oxidoreductase</keyword>
<dbReference type="AlphaFoldDB" id="A0A7X2LXM2"/>
<evidence type="ECO:0000259" key="1">
    <source>
        <dbReference type="PROSITE" id="PS51725"/>
    </source>
</evidence>
<dbReference type="Proteomes" id="UP000448867">
    <property type="component" value="Unassembled WGS sequence"/>
</dbReference>
<dbReference type="InterPro" id="IPR011008">
    <property type="entry name" value="Dimeric_a/b-barrel"/>
</dbReference>
<evidence type="ECO:0000313" key="2">
    <source>
        <dbReference type="EMBL" id="MRX71451.1"/>
    </source>
</evidence>
<protein>
    <submittedName>
        <fullName evidence="2">Antibiotic biosynthesis monooxygenase</fullName>
    </submittedName>
</protein>
<dbReference type="OrthoDB" id="2352283at2"/>
<dbReference type="RefSeq" id="WP_154306593.1">
    <property type="nucleotide sequence ID" value="NZ_WKKI01000005.1"/>
</dbReference>
<proteinExistence type="predicted"/>
<feature type="domain" description="ABM" evidence="1">
    <location>
        <begin position="66"/>
        <end position="153"/>
    </location>
</feature>
<keyword evidence="3" id="KW-1185">Reference proteome</keyword>
<organism evidence="2 3">
    <name type="scientific">Metabacillus lacus</name>
    <dbReference type="NCBI Taxonomy" id="1983721"/>
    <lineage>
        <taxon>Bacteria</taxon>
        <taxon>Bacillati</taxon>
        <taxon>Bacillota</taxon>
        <taxon>Bacilli</taxon>
        <taxon>Bacillales</taxon>
        <taxon>Bacillaceae</taxon>
        <taxon>Metabacillus</taxon>
    </lineage>
</organism>
<dbReference type="EMBL" id="WKKI01000005">
    <property type="protein sequence ID" value="MRX71451.1"/>
    <property type="molecule type" value="Genomic_DNA"/>
</dbReference>
<gene>
    <name evidence="2" type="ORF">GJU40_04590</name>
</gene>
<dbReference type="PROSITE" id="PS51725">
    <property type="entry name" value="ABM"/>
    <property type="match status" value="1"/>
</dbReference>
<sequence length="169" mass="19536">MNFYITYGTFSYLSSLQKKHEDAQIQFLHNSEQAVLLHETSGKSLFSEPKKYEIVDSAGDIVNAKFAVLNNIPVTEEGRPLFENRFKARARLIENEPGFQAIRVLRPLNSDVYVILTLWDSEKSFKNWQESKAYEKAHEKRGSSEGISQQQIFSRPSYVTTYYAPEEEN</sequence>
<accession>A0A7X2LXM2</accession>
<dbReference type="GO" id="GO:0004497">
    <property type="term" value="F:monooxygenase activity"/>
    <property type="evidence" value="ECO:0007669"/>
    <property type="project" value="UniProtKB-KW"/>
</dbReference>
<dbReference type="PANTHER" id="PTHR34474">
    <property type="entry name" value="SIGNAL TRANSDUCTION PROTEIN TRAP"/>
    <property type="match status" value="1"/>
</dbReference>
<dbReference type="InterPro" id="IPR050404">
    <property type="entry name" value="Heme-degrading_MO"/>
</dbReference>
<dbReference type="Pfam" id="PF03992">
    <property type="entry name" value="ABM"/>
    <property type="match status" value="1"/>
</dbReference>
<comment type="caution">
    <text evidence="2">The sequence shown here is derived from an EMBL/GenBank/DDBJ whole genome shotgun (WGS) entry which is preliminary data.</text>
</comment>